<proteinExistence type="predicted"/>
<sequence length="52" mass="5975">MCGPVTAEQKTPGIKFFQTIRSPLIYRPRKQCRSDAYIDSNVLLQNMCRKGN</sequence>
<reference evidence="1 2" key="2">
    <citation type="submission" date="2007-09" db="EMBL/GenBank/DDBJ databases">
        <title>Draft genome sequence of Clostridium bolteae (ATCC BAA-613).</title>
        <authorList>
            <person name="Sudarsanam P."/>
            <person name="Ley R."/>
            <person name="Guruge J."/>
            <person name="Turnbaugh P.J."/>
            <person name="Mahowald M."/>
            <person name="Liep D."/>
            <person name="Gordon J."/>
        </authorList>
    </citation>
    <scope>NUCLEOTIDE SEQUENCE [LARGE SCALE GENOMIC DNA]</scope>
    <source>
        <strain evidence="2">ATCC BAA-613 / DSM 15670 / CCUG 46953 / JCM 12243 / WAL 16351</strain>
    </source>
</reference>
<dbReference type="HOGENOM" id="CLU_3078346_0_0_9"/>
<accession>A8RTE7</accession>
<evidence type="ECO:0000313" key="1">
    <source>
        <dbReference type="EMBL" id="EDP16209.1"/>
    </source>
</evidence>
<protein>
    <submittedName>
        <fullName evidence="1">Uncharacterized protein</fullName>
    </submittedName>
</protein>
<name>A8RTE7_ENTBW</name>
<evidence type="ECO:0000313" key="2">
    <source>
        <dbReference type="Proteomes" id="UP000005396"/>
    </source>
</evidence>
<dbReference type="PaxDb" id="411902-CLOBOL_03646"/>
<dbReference type="Proteomes" id="UP000005396">
    <property type="component" value="Unassembled WGS sequence"/>
</dbReference>
<organism evidence="1 2">
    <name type="scientific">Enterocloster bolteae (strain ATCC BAA-613 / DSM 15670 / CCUG 46953 / JCM 12243 / WAL 16351)</name>
    <name type="common">Clostridium bolteae</name>
    <dbReference type="NCBI Taxonomy" id="411902"/>
    <lineage>
        <taxon>Bacteria</taxon>
        <taxon>Bacillati</taxon>
        <taxon>Bacillota</taxon>
        <taxon>Clostridia</taxon>
        <taxon>Lachnospirales</taxon>
        <taxon>Lachnospiraceae</taxon>
        <taxon>Enterocloster</taxon>
    </lineage>
</organism>
<reference evidence="1 2" key="1">
    <citation type="submission" date="2007-08" db="EMBL/GenBank/DDBJ databases">
        <authorList>
            <person name="Fulton L."/>
            <person name="Clifton S."/>
            <person name="Fulton B."/>
            <person name="Xu J."/>
            <person name="Minx P."/>
            <person name="Pepin K.H."/>
            <person name="Johnson M."/>
            <person name="Thiruvilangam P."/>
            <person name="Bhonagiri V."/>
            <person name="Nash W.E."/>
            <person name="Mardis E.R."/>
            <person name="Wilson R.K."/>
        </authorList>
    </citation>
    <scope>NUCLEOTIDE SEQUENCE [LARGE SCALE GENOMIC DNA]</scope>
    <source>
        <strain evidence="2">ATCC BAA-613 / DSM 15670 / CCUG 46953 / JCM 12243 / WAL 16351</strain>
    </source>
</reference>
<dbReference type="AlphaFoldDB" id="A8RTE7"/>
<gene>
    <name evidence="1" type="ORF">CLOBOL_03646</name>
</gene>
<dbReference type="EMBL" id="ABCC02000032">
    <property type="protein sequence ID" value="EDP16209.1"/>
    <property type="molecule type" value="Genomic_DNA"/>
</dbReference>
<comment type="caution">
    <text evidence="1">The sequence shown here is derived from an EMBL/GenBank/DDBJ whole genome shotgun (WGS) entry which is preliminary data.</text>
</comment>